<dbReference type="GO" id="GO:0022857">
    <property type="term" value="F:transmembrane transporter activity"/>
    <property type="evidence" value="ECO:0007669"/>
    <property type="project" value="UniProtKB-ARBA"/>
</dbReference>
<keyword evidence="2" id="KW-0813">Transport</keyword>
<name>A0A7G9GS94_9FIRM</name>
<dbReference type="GO" id="GO:0098796">
    <property type="term" value="C:membrane protein complex"/>
    <property type="evidence" value="ECO:0007669"/>
    <property type="project" value="UniProtKB-ARBA"/>
</dbReference>
<dbReference type="FunFam" id="3.40.50.300:FF:000032">
    <property type="entry name" value="Export ABC transporter ATP-binding protein"/>
    <property type="match status" value="1"/>
</dbReference>
<dbReference type="PANTHER" id="PTHR42798">
    <property type="entry name" value="LIPOPROTEIN-RELEASING SYSTEM ATP-BINDING PROTEIN LOLD"/>
    <property type="match status" value="1"/>
</dbReference>
<comment type="similarity">
    <text evidence="1">Belongs to the ABC transporter superfamily.</text>
</comment>
<organism evidence="6 7">
    <name type="scientific">[Eubacterium] hominis</name>
    <dbReference type="NCBI Taxonomy" id="2764325"/>
    <lineage>
        <taxon>Bacteria</taxon>
        <taxon>Bacillati</taxon>
        <taxon>Bacillota</taxon>
        <taxon>Erysipelotrichia</taxon>
        <taxon>Erysipelotrichales</taxon>
        <taxon>Erysipelotrichaceae</taxon>
        <taxon>Amedibacillus</taxon>
    </lineage>
</organism>
<gene>
    <name evidence="6" type="ORF">H9Q80_06955</name>
</gene>
<dbReference type="InterPro" id="IPR027417">
    <property type="entry name" value="P-loop_NTPase"/>
</dbReference>
<evidence type="ECO:0000256" key="3">
    <source>
        <dbReference type="ARBA" id="ARBA00022741"/>
    </source>
</evidence>
<dbReference type="Pfam" id="PF00005">
    <property type="entry name" value="ABC_tran"/>
    <property type="match status" value="1"/>
</dbReference>
<evidence type="ECO:0000259" key="5">
    <source>
        <dbReference type="PROSITE" id="PS50893"/>
    </source>
</evidence>
<evidence type="ECO:0000313" key="7">
    <source>
        <dbReference type="Proteomes" id="UP000515856"/>
    </source>
</evidence>
<keyword evidence="7" id="KW-1185">Reference proteome</keyword>
<dbReference type="SMART" id="SM00382">
    <property type="entry name" value="AAA"/>
    <property type="match status" value="1"/>
</dbReference>
<dbReference type="InterPro" id="IPR017871">
    <property type="entry name" value="ABC_transporter-like_CS"/>
</dbReference>
<dbReference type="Gene3D" id="3.40.50.300">
    <property type="entry name" value="P-loop containing nucleotide triphosphate hydrolases"/>
    <property type="match status" value="1"/>
</dbReference>
<dbReference type="EMBL" id="CP060636">
    <property type="protein sequence ID" value="QNM13676.1"/>
    <property type="molecule type" value="Genomic_DNA"/>
</dbReference>
<evidence type="ECO:0000313" key="6">
    <source>
        <dbReference type="EMBL" id="QNM13676.1"/>
    </source>
</evidence>
<keyword evidence="3" id="KW-0547">Nucleotide-binding</keyword>
<sequence>MAIRLEHITKIYGNKQNQCVALNDLSLSIQDGEFVAICGTSGSGKTTLFNIISGIDRKYEGDCYIDDVNIQTLSEDEMTKKRRQKIGVIFQFFNLISSLTVEENVRLSRELDGKKISEERLAEVLKELDLMNKRNCFISELSGGQQQRVGIARVLLSGAEIILADEPTGNLDSKNTQIILDIFKKLKEKKKTIIVITHDKHVANTADRIVYMKDGKIADEEL</sequence>
<dbReference type="SUPFAM" id="SSF52540">
    <property type="entry name" value="P-loop containing nucleoside triphosphate hydrolases"/>
    <property type="match status" value="1"/>
</dbReference>
<dbReference type="CDD" id="cd03255">
    <property type="entry name" value="ABC_MJ0796_LolCDE_FtsE"/>
    <property type="match status" value="1"/>
</dbReference>
<dbReference type="RefSeq" id="WP_117454647.1">
    <property type="nucleotide sequence ID" value="NZ_CP060636.1"/>
</dbReference>
<dbReference type="GO" id="GO:0016887">
    <property type="term" value="F:ATP hydrolysis activity"/>
    <property type="evidence" value="ECO:0007669"/>
    <property type="project" value="InterPro"/>
</dbReference>
<dbReference type="InterPro" id="IPR003593">
    <property type="entry name" value="AAA+_ATPase"/>
</dbReference>
<dbReference type="GO" id="GO:0005524">
    <property type="term" value="F:ATP binding"/>
    <property type="evidence" value="ECO:0007669"/>
    <property type="project" value="UniProtKB-KW"/>
</dbReference>
<dbReference type="PANTHER" id="PTHR42798:SF7">
    <property type="entry name" value="ALPHA-D-RIBOSE 1-METHYLPHOSPHONATE 5-TRIPHOSPHATE SYNTHASE SUBUNIT PHNL"/>
    <property type="match status" value="1"/>
</dbReference>
<proteinExistence type="inferred from homology"/>
<evidence type="ECO:0000256" key="1">
    <source>
        <dbReference type="ARBA" id="ARBA00005417"/>
    </source>
</evidence>
<dbReference type="AlphaFoldDB" id="A0A7G9GS94"/>
<keyword evidence="4 6" id="KW-0067">ATP-binding</keyword>
<dbReference type="PROSITE" id="PS50893">
    <property type="entry name" value="ABC_TRANSPORTER_2"/>
    <property type="match status" value="1"/>
</dbReference>
<protein>
    <submittedName>
        <fullName evidence="6">ABC transporter ATP-binding protein</fullName>
    </submittedName>
</protein>
<dbReference type="KEGG" id="ehn:H9Q80_06955"/>
<dbReference type="InterPro" id="IPR017911">
    <property type="entry name" value="MacB-like_ATP-bd"/>
</dbReference>
<evidence type="ECO:0000256" key="4">
    <source>
        <dbReference type="ARBA" id="ARBA00022840"/>
    </source>
</evidence>
<evidence type="ECO:0000256" key="2">
    <source>
        <dbReference type="ARBA" id="ARBA00022448"/>
    </source>
</evidence>
<dbReference type="PROSITE" id="PS00211">
    <property type="entry name" value="ABC_TRANSPORTER_1"/>
    <property type="match status" value="1"/>
</dbReference>
<reference evidence="6 7" key="1">
    <citation type="submission" date="2020-08" db="EMBL/GenBank/DDBJ databases">
        <authorList>
            <person name="Liu C."/>
            <person name="Sun Q."/>
        </authorList>
    </citation>
    <scope>NUCLEOTIDE SEQUENCE [LARGE SCALE GENOMIC DNA]</scope>
    <source>
        <strain evidence="6 7">NSJ-61</strain>
    </source>
</reference>
<feature type="domain" description="ABC transporter" evidence="5">
    <location>
        <begin position="3"/>
        <end position="222"/>
    </location>
</feature>
<dbReference type="Proteomes" id="UP000515856">
    <property type="component" value="Chromosome"/>
</dbReference>
<dbReference type="InterPro" id="IPR003439">
    <property type="entry name" value="ABC_transporter-like_ATP-bd"/>
</dbReference>
<accession>A0A7G9GS94</accession>